<reference evidence="3" key="1">
    <citation type="journal article" date="2017" name="Science">
        <title>Giant viruses with an expanded complement of translation system components.</title>
        <authorList>
            <person name="Schulz F."/>
            <person name="Yutin N."/>
            <person name="Ivanova N.N."/>
            <person name="Ortega D.R."/>
            <person name="Lee T.K."/>
            <person name="Vierheilig J."/>
            <person name="Daims H."/>
            <person name="Horn M."/>
            <person name="Wagner M."/>
            <person name="Jensen G.J."/>
            <person name="Kyrpides N.C."/>
            <person name="Koonin E.V."/>
            <person name="Woyke T."/>
        </authorList>
    </citation>
    <scope>NUCLEOTIDE SEQUENCE</scope>
    <source>
        <strain evidence="3">CTV1</strain>
    </source>
</reference>
<dbReference type="EMBL" id="KY684083">
    <property type="protein sequence ID" value="ARF08373.1"/>
    <property type="molecule type" value="Genomic_DNA"/>
</dbReference>
<protein>
    <submittedName>
        <fullName evidence="3">AAA family ATPase</fullName>
    </submittedName>
</protein>
<dbReference type="InterPro" id="IPR027417">
    <property type="entry name" value="P-loop_NTPase"/>
</dbReference>
<dbReference type="InterPro" id="IPR050747">
    <property type="entry name" value="Mitochondrial_chaperone_BCS1"/>
</dbReference>
<dbReference type="Gene3D" id="3.40.50.300">
    <property type="entry name" value="P-loop containing nucleotide triphosphate hydrolases"/>
    <property type="match status" value="1"/>
</dbReference>
<name>A0A1V0S9J7_9VIRU</name>
<gene>
    <name evidence="3" type="ORF">Catovirus_1_423</name>
</gene>
<dbReference type="InterPro" id="IPR003593">
    <property type="entry name" value="AAA+_ATPase"/>
</dbReference>
<dbReference type="SMART" id="SM00382">
    <property type="entry name" value="AAA"/>
    <property type="match status" value="1"/>
</dbReference>
<dbReference type="SUPFAM" id="SSF52540">
    <property type="entry name" value="P-loop containing nucleoside triphosphate hydrolases"/>
    <property type="match status" value="1"/>
</dbReference>
<organism evidence="3">
    <name type="scientific">Catovirus CTV1</name>
    <dbReference type="NCBI Taxonomy" id="1977631"/>
    <lineage>
        <taxon>Viruses</taxon>
        <taxon>Varidnaviria</taxon>
        <taxon>Bamfordvirae</taxon>
        <taxon>Nucleocytoviricota</taxon>
        <taxon>Megaviricetes</taxon>
        <taxon>Imitervirales</taxon>
        <taxon>Mimiviridae</taxon>
        <taxon>Klosneuvirinae</taxon>
        <taxon>Catovirus</taxon>
    </lineage>
</organism>
<dbReference type="GO" id="GO:0005524">
    <property type="term" value="F:ATP binding"/>
    <property type="evidence" value="ECO:0007669"/>
    <property type="project" value="InterPro"/>
</dbReference>
<feature type="domain" description="AAA+ ATPase" evidence="2">
    <location>
        <begin position="236"/>
        <end position="368"/>
    </location>
</feature>
<dbReference type="Pfam" id="PF00004">
    <property type="entry name" value="AAA"/>
    <property type="match status" value="1"/>
</dbReference>
<accession>A0A1V0S9J7</accession>
<evidence type="ECO:0000259" key="2">
    <source>
        <dbReference type="SMART" id="SM00382"/>
    </source>
</evidence>
<dbReference type="GO" id="GO:0016887">
    <property type="term" value="F:ATP hydrolysis activity"/>
    <property type="evidence" value="ECO:0007669"/>
    <property type="project" value="InterPro"/>
</dbReference>
<dbReference type="PANTHER" id="PTHR23070">
    <property type="entry name" value="BCS1 AAA-TYPE ATPASE"/>
    <property type="match status" value="1"/>
</dbReference>
<dbReference type="InterPro" id="IPR003959">
    <property type="entry name" value="ATPase_AAA_core"/>
</dbReference>
<comment type="similarity">
    <text evidence="1">Belongs to the AAA ATPase family. BCS1 subfamily.</text>
</comment>
<proteinExistence type="inferred from homology"/>
<sequence>MEQYLGTIISPLLSYFLPVNDINMRISLSLVISLIISNLLSNMKKYNYNFLHYFDRSKSITIDYDNPFFDKLMDYINDKYEEKIKDATLDRELGRTRLTVEKIVSGSYIEEEYEGHKIYLELVTEKIGDKDSSNKYYYIVVSSYSSITILKKYIENIIKISNRQSSNSLLLYKLHVNQTKDINGESKKISWKKYKTITNKNIINTIVSDDVDKNFYRDVDKFMNSEEYYNTKGLPYKRGYILYGPPGCGKTSLVKVIANEFQLPVFILDLSILSNNSELTRVVNDIYNLITPEQKYILLMEDVDRSKVFSEHQSDITSDCILNILDGIDDNFGRISILTTNDLEKIKTMNSLIRPGRIDAQVYVGYCTIPQIKKIINFYYNDFPENSKIYDDIVITASQLIKLINFYKNPKDLINIINKYINFVDVNLDELILDK</sequence>
<evidence type="ECO:0000256" key="1">
    <source>
        <dbReference type="ARBA" id="ARBA00007448"/>
    </source>
</evidence>
<evidence type="ECO:0000313" key="3">
    <source>
        <dbReference type="EMBL" id="ARF08373.1"/>
    </source>
</evidence>